<evidence type="ECO:0000256" key="5">
    <source>
        <dbReference type="ARBA" id="ARBA00022989"/>
    </source>
</evidence>
<keyword evidence="3" id="KW-1003">Cell membrane</keyword>
<evidence type="ECO:0000313" key="9">
    <source>
        <dbReference type="Proteomes" id="UP001159387"/>
    </source>
</evidence>
<keyword evidence="5 7" id="KW-1133">Transmembrane helix</keyword>
<comment type="similarity">
    <text evidence="2">Belongs to the chromate ion transporter (CHR) (TC 2.A.51) family.</text>
</comment>
<keyword evidence="4 7" id="KW-0812">Transmembrane</keyword>
<evidence type="ECO:0000256" key="3">
    <source>
        <dbReference type="ARBA" id="ARBA00022475"/>
    </source>
</evidence>
<dbReference type="GO" id="GO:0015109">
    <property type="term" value="F:chromate transmembrane transporter activity"/>
    <property type="evidence" value="ECO:0007669"/>
    <property type="project" value="InterPro"/>
</dbReference>
<feature type="transmembrane region" description="Helical" evidence="7">
    <location>
        <begin position="90"/>
        <end position="114"/>
    </location>
</feature>
<evidence type="ECO:0000256" key="4">
    <source>
        <dbReference type="ARBA" id="ARBA00022692"/>
    </source>
</evidence>
<name>A0AA43GSU7_9CYAN</name>
<feature type="transmembrane region" description="Helical" evidence="7">
    <location>
        <begin position="126"/>
        <end position="146"/>
    </location>
</feature>
<feature type="transmembrane region" description="Helical" evidence="7">
    <location>
        <begin position="238"/>
        <end position="264"/>
    </location>
</feature>
<dbReference type="PANTHER" id="PTHR33567">
    <property type="entry name" value="CHROMATE ION TRANSPORTER (EUROFUNG)"/>
    <property type="match status" value="1"/>
</dbReference>
<dbReference type="InterPro" id="IPR014047">
    <property type="entry name" value="Chr_Tranpt_l_chain"/>
</dbReference>
<organism evidence="8 9">
    <name type="scientific">Chrysosporum bergii ANA360D</name>
    <dbReference type="NCBI Taxonomy" id="617107"/>
    <lineage>
        <taxon>Bacteria</taxon>
        <taxon>Bacillati</taxon>
        <taxon>Cyanobacteriota</taxon>
        <taxon>Cyanophyceae</taxon>
        <taxon>Nostocales</taxon>
        <taxon>Nodulariaceae</taxon>
        <taxon>Chrysosporum</taxon>
    </lineage>
</organism>
<proteinExistence type="inferred from homology"/>
<evidence type="ECO:0000256" key="7">
    <source>
        <dbReference type="SAM" id="Phobius"/>
    </source>
</evidence>
<comment type="subcellular location">
    <subcellularLocation>
        <location evidence="1">Cell membrane</location>
        <topology evidence="1">Multi-pass membrane protein</topology>
    </subcellularLocation>
</comment>
<feature type="transmembrane region" description="Helical" evidence="7">
    <location>
        <begin position="308"/>
        <end position="333"/>
    </location>
</feature>
<dbReference type="GO" id="GO:0005886">
    <property type="term" value="C:plasma membrane"/>
    <property type="evidence" value="ECO:0007669"/>
    <property type="project" value="UniProtKB-SubCell"/>
</dbReference>
<gene>
    <name evidence="8" type="primary">chrA</name>
    <name evidence="8" type="ORF">NWP17_07370</name>
</gene>
<dbReference type="Pfam" id="PF02417">
    <property type="entry name" value="Chromate_transp"/>
    <property type="match status" value="2"/>
</dbReference>
<comment type="caution">
    <text evidence="8">The sequence shown here is derived from an EMBL/GenBank/DDBJ whole genome shotgun (WGS) entry which is preliminary data.</text>
</comment>
<reference evidence="8 9" key="1">
    <citation type="journal article" date="2023" name="J. Phycol.">
        <title>Chrysosporum ovalisporum is synonymous with the true-branching cyanobacterium Umezakia natans (Nostocales/Aphanizomenonaceae).</title>
        <authorList>
            <person name="McGregor G.B."/>
            <person name="Sendall B.C."/>
            <person name="Niiyama Y."/>
            <person name="Tuji A."/>
            <person name="Willis A."/>
        </authorList>
    </citation>
    <scope>NUCLEOTIDE SEQUENCE [LARGE SCALE GENOMIC DNA]</scope>
    <source>
        <strain evidence="8 9">ANA360D</strain>
    </source>
</reference>
<dbReference type="Proteomes" id="UP001159387">
    <property type="component" value="Unassembled WGS sequence"/>
</dbReference>
<keyword evidence="9" id="KW-1185">Reference proteome</keyword>
<dbReference type="InterPro" id="IPR003370">
    <property type="entry name" value="Chromate_transpt"/>
</dbReference>
<dbReference type="NCBIfam" id="TIGR00937">
    <property type="entry name" value="2A51"/>
    <property type="match status" value="1"/>
</dbReference>
<dbReference type="AlphaFoldDB" id="A0AA43GSU7"/>
<evidence type="ECO:0000256" key="2">
    <source>
        <dbReference type="ARBA" id="ARBA00005262"/>
    </source>
</evidence>
<feature type="transmembrane region" description="Helical" evidence="7">
    <location>
        <begin position="374"/>
        <end position="394"/>
    </location>
</feature>
<sequence length="415" mass="45021">MRNSNYDSPEIQPSLSARLIQLAQLFLKLGLIGFGGPQAHMAMINDEVVVRRGWLTEEQFLQGVAVCEMLPGPASTQLGIYTGYVRAGQLGALVAGICFILPAFLIVLTLSWAYFRFQGIPQVEDLFLGITPVVIAIIFGFCWKLAKRVITDGKGVAIAIIVLLVNLLFQVNLLWQFILAGIVGLILYPPPTTPLSRTSAWLVPLLPMVQVLPKIVANIPIDTLTVSSFWGLERIEEYYLTLTWFFLRVGSFIFGGGLVIVPLLEFEVVNQFHWLSRNEFIDGVAIGEFTPGPVVITAAFVGYKVAGALGALISAVAIFTPSFVFIMGAAPLLIRIRQQPWIRSFLKGVTPAVLGAIASAAIPLAQTAIIQDTLANSILAVIIGILALVALIRFKRPTWQLVPSGAIIGLIAGVF</sequence>
<evidence type="ECO:0000256" key="1">
    <source>
        <dbReference type="ARBA" id="ARBA00004651"/>
    </source>
</evidence>
<dbReference type="PANTHER" id="PTHR33567:SF3">
    <property type="entry name" value="CHROMATE ION TRANSPORTER (EUROFUNG)"/>
    <property type="match status" value="1"/>
</dbReference>
<dbReference type="RefSeq" id="WP_280654261.1">
    <property type="nucleotide sequence ID" value="NZ_JANQDH010000047.1"/>
</dbReference>
<protein>
    <submittedName>
        <fullName evidence="8">Chromate efflux transporter</fullName>
    </submittedName>
</protein>
<dbReference type="PIRSF" id="PIRSF004810">
    <property type="entry name" value="ChrA"/>
    <property type="match status" value="1"/>
</dbReference>
<feature type="transmembrane region" description="Helical" evidence="7">
    <location>
        <begin position="158"/>
        <end position="188"/>
    </location>
</feature>
<evidence type="ECO:0000256" key="6">
    <source>
        <dbReference type="ARBA" id="ARBA00023136"/>
    </source>
</evidence>
<accession>A0AA43GSU7</accession>
<feature type="transmembrane region" description="Helical" evidence="7">
    <location>
        <begin position="345"/>
        <end position="362"/>
    </location>
</feature>
<keyword evidence="6 7" id="KW-0472">Membrane</keyword>
<evidence type="ECO:0000313" key="8">
    <source>
        <dbReference type="EMBL" id="MDH6060257.1"/>
    </source>
</evidence>
<dbReference type="EMBL" id="JANQDH010000047">
    <property type="protein sequence ID" value="MDH6060257.1"/>
    <property type="molecule type" value="Genomic_DNA"/>
</dbReference>